<name>A0A5D9D5I6_HALER</name>
<dbReference type="InterPro" id="IPR000612">
    <property type="entry name" value="PMP3"/>
</dbReference>
<evidence type="ECO:0000256" key="2">
    <source>
        <dbReference type="ARBA" id="ARBA00009530"/>
    </source>
</evidence>
<evidence type="ECO:0000313" key="9">
    <source>
        <dbReference type="Proteomes" id="UP000324260"/>
    </source>
</evidence>
<keyword evidence="3 7" id="KW-0812">Transmembrane</keyword>
<gene>
    <name evidence="8" type="ORF">FZZ93_10835</name>
</gene>
<dbReference type="AlphaFoldDB" id="A0A5D9D5I6"/>
<dbReference type="Proteomes" id="UP000324260">
    <property type="component" value="Unassembled WGS sequence"/>
</dbReference>
<comment type="similarity">
    <text evidence="2">Belongs to the UPF0057 (PMP3) family.</text>
</comment>
<feature type="compositionally biased region" description="Low complexity" evidence="6">
    <location>
        <begin position="111"/>
        <end position="129"/>
    </location>
</feature>
<evidence type="ECO:0000256" key="5">
    <source>
        <dbReference type="ARBA" id="ARBA00023136"/>
    </source>
</evidence>
<feature type="compositionally biased region" description="Basic and acidic residues" evidence="6">
    <location>
        <begin position="65"/>
        <end position="90"/>
    </location>
</feature>
<accession>A0A5D9D5I6</accession>
<evidence type="ECO:0000256" key="1">
    <source>
        <dbReference type="ARBA" id="ARBA00004370"/>
    </source>
</evidence>
<dbReference type="RefSeq" id="WP_149322338.1">
    <property type="nucleotide sequence ID" value="NZ_JARWAH010000003.1"/>
</dbReference>
<organism evidence="8 9">
    <name type="scientific">Halomonas eurihalina</name>
    <dbReference type="NCBI Taxonomy" id="42566"/>
    <lineage>
        <taxon>Bacteria</taxon>
        <taxon>Pseudomonadati</taxon>
        <taxon>Pseudomonadota</taxon>
        <taxon>Gammaproteobacteria</taxon>
        <taxon>Oceanospirillales</taxon>
        <taxon>Halomonadaceae</taxon>
        <taxon>Halomonas</taxon>
    </lineage>
</organism>
<keyword evidence="5 7" id="KW-0472">Membrane</keyword>
<feature type="compositionally biased region" description="Basic and acidic residues" evidence="6">
    <location>
        <begin position="1"/>
        <end position="58"/>
    </location>
</feature>
<sequence length="200" mass="21960">MDAREYLARKGLDGERDKERPNTLEEKAWYRARESGDHRPKAGTPHDWEDWERFHETLAEGADALEQKIDHEAHQRALDHERQHQEREGAQAEGGQSDGSVGHFTPPANGAAEQASPAARAAAPEEVPASQRSASVSTRPEPFAAVMILAVLLPPLALALAGAGGRRVLLSLVLWLLGWLPGVAYAMFWLLRPRKGGDAR</sequence>
<evidence type="ECO:0000256" key="4">
    <source>
        <dbReference type="ARBA" id="ARBA00022989"/>
    </source>
</evidence>
<dbReference type="EMBL" id="VTPU01000009">
    <property type="protein sequence ID" value="TZG39204.1"/>
    <property type="molecule type" value="Genomic_DNA"/>
</dbReference>
<comment type="caution">
    <text evidence="8">The sequence shown here is derived from an EMBL/GenBank/DDBJ whole genome shotgun (WGS) entry which is preliminary data.</text>
</comment>
<dbReference type="OrthoDB" id="5704405at2"/>
<feature type="transmembrane region" description="Helical" evidence="7">
    <location>
        <begin position="142"/>
        <end position="163"/>
    </location>
</feature>
<dbReference type="GO" id="GO:0016020">
    <property type="term" value="C:membrane"/>
    <property type="evidence" value="ECO:0007669"/>
    <property type="project" value="UniProtKB-SubCell"/>
</dbReference>
<evidence type="ECO:0000256" key="6">
    <source>
        <dbReference type="SAM" id="MobiDB-lite"/>
    </source>
</evidence>
<evidence type="ECO:0000313" key="8">
    <source>
        <dbReference type="EMBL" id="TZG39204.1"/>
    </source>
</evidence>
<reference evidence="8 9" key="1">
    <citation type="submission" date="2019-08" db="EMBL/GenBank/DDBJ databases">
        <title>Draft Genome Sequence of Halomonas eurihalina Isolated from Preserved Hide-surface.</title>
        <authorList>
            <person name="Hussain S.A."/>
            <person name="Xu A."/>
            <person name="Sarker M."/>
            <person name="Sommers C."/>
        </authorList>
    </citation>
    <scope>NUCLEOTIDE SEQUENCE [LARGE SCALE GENOMIC DNA]</scope>
    <source>
        <strain evidence="8 9">MS1</strain>
    </source>
</reference>
<evidence type="ECO:0000256" key="7">
    <source>
        <dbReference type="SAM" id="Phobius"/>
    </source>
</evidence>
<feature type="transmembrane region" description="Helical" evidence="7">
    <location>
        <begin position="169"/>
        <end position="191"/>
    </location>
</feature>
<protein>
    <submittedName>
        <fullName evidence="8">YqaE/Pmp3 family membrane protein</fullName>
    </submittedName>
</protein>
<proteinExistence type="inferred from homology"/>
<evidence type="ECO:0000256" key="3">
    <source>
        <dbReference type="ARBA" id="ARBA00022692"/>
    </source>
</evidence>
<keyword evidence="4 7" id="KW-1133">Transmembrane helix</keyword>
<feature type="region of interest" description="Disordered" evidence="6">
    <location>
        <begin position="1"/>
        <end position="136"/>
    </location>
</feature>
<keyword evidence="9" id="KW-1185">Reference proteome</keyword>
<dbReference type="Pfam" id="PF01679">
    <property type="entry name" value="Pmp3"/>
    <property type="match status" value="1"/>
</dbReference>
<comment type="subcellular location">
    <subcellularLocation>
        <location evidence="1">Membrane</location>
    </subcellularLocation>
</comment>